<comment type="caution">
    <text evidence="2">The sequence shown here is derived from an EMBL/GenBank/DDBJ whole genome shotgun (WGS) entry which is preliminary data.</text>
</comment>
<name>A0ABR4BKD9_9LECA</name>
<accession>A0ABR4BKD9</accession>
<organism evidence="2 3">
    <name type="scientific">Lepraria finkii</name>
    <dbReference type="NCBI Taxonomy" id="1340010"/>
    <lineage>
        <taxon>Eukaryota</taxon>
        <taxon>Fungi</taxon>
        <taxon>Dikarya</taxon>
        <taxon>Ascomycota</taxon>
        <taxon>Pezizomycotina</taxon>
        <taxon>Lecanoromycetes</taxon>
        <taxon>OSLEUM clade</taxon>
        <taxon>Lecanoromycetidae</taxon>
        <taxon>Lecanorales</taxon>
        <taxon>Lecanorineae</taxon>
        <taxon>Stereocaulaceae</taxon>
        <taxon>Lepraria</taxon>
    </lineage>
</organism>
<protein>
    <submittedName>
        <fullName evidence="2">Uncharacterized protein</fullName>
    </submittedName>
</protein>
<evidence type="ECO:0000256" key="1">
    <source>
        <dbReference type="SAM" id="MobiDB-lite"/>
    </source>
</evidence>
<gene>
    <name evidence="2" type="ORF">ABVK25_001010</name>
</gene>
<evidence type="ECO:0000313" key="2">
    <source>
        <dbReference type="EMBL" id="KAL2058284.1"/>
    </source>
</evidence>
<proteinExistence type="predicted"/>
<feature type="region of interest" description="Disordered" evidence="1">
    <location>
        <begin position="1"/>
        <end position="75"/>
    </location>
</feature>
<reference evidence="2 3" key="1">
    <citation type="submission" date="2024-09" db="EMBL/GenBank/DDBJ databases">
        <title>Rethinking Asexuality: The Enigmatic Case of Functional Sexual Genes in Lepraria (Stereocaulaceae).</title>
        <authorList>
            <person name="Doellman M."/>
            <person name="Sun Y."/>
            <person name="Barcenas-Pena A."/>
            <person name="Lumbsch H.T."/>
            <person name="Grewe F."/>
        </authorList>
    </citation>
    <scope>NUCLEOTIDE SEQUENCE [LARGE SCALE GENOMIC DNA]</scope>
    <source>
        <strain evidence="2 3">Grewe 0041</strain>
    </source>
</reference>
<sequence>MSLRIAPPSSHSTSATNTSSNTAKGAPSVPGLHDTLRSSLSSTNDTTTPHPAHSNSHPPTLSNPVSHNGKQHKTR</sequence>
<feature type="compositionally biased region" description="Low complexity" evidence="1">
    <location>
        <begin position="9"/>
        <end position="23"/>
    </location>
</feature>
<feature type="compositionally biased region" description="Polar residues" evidence="1">
    <location>
        <begin position="37"/>
        <end position="68"/>
    </location>
</feature>
<evidence type="ECO:0000313" key="3">
    <source>
        <dbReference type="Proteomes" id="UP001590951"/>
    </source>
</evidence>
<keyword evidence="3" id="KW-1185">Reference proteome</keyword>
<dbReference type="EMBL" id="JBHFEH010000002">
    <property type="protein sequence ID" value="KAL2058284.1"/>
    <property type="molecule type" value="Genomic_DNA"/>
</dbReference>
<dbReference type="Proteomes" id="UP001590951">
    <property type="component" value="Unassembled WGS sequence"/>
</dbReference>